<dbReference type="Pfam" id="PF07729">
    <property type="entry name" value="FCD"/>
    <property type="match status" value="1"/>
</dbReference>
<organism evidence="5 6">
    <name type="scientific">Fredinandcohnia salidurans</name>
    <dbReference type="NCBI Taxonomy" id="2595041"/>
    <lineage>
        <taxon>Bacteria</taxon>
        <taxon>Bacillati</taxon>
        <taxon>Bacillota</taxon>
        <taxon>Bacilli</taxon>
        <taxon>Bacillales</taxon>
        <taxon>Bacillaceae</taxon>
        <taxon>Fredinandcohnia</taxon>
    </lineage>
</organism>
<reference evidence="6" key="1">
    <citation type="journal article" date="2019" name="Int. J. Syst. Evol. Microbiol.">
        <title>The Global Catalogue of Microorganisms (GCM) 10K type strain sequencing project: providing services to taxonomists for standard genome sequencing and annotation.</title>
        <authorList>
            <consortium name="The Broad Institute Genomics Platform"/>
            <consortium name="The Broad Institute Genome Sequencing Center for Infectious Disease"/>
            <person name="Wu L."/>
            <person name="Ma J."/>
        </authorList>
    </citation>
    <scope>NUCLEOTIDE SEQUENCE [LARGE SCALE GENOMIC DNA]</scope>
    <source>
        <strain evidence="6">CCUG 15531</strain>
    </source>
</reference>
<evidence type="ECO:0000256" key="3">
    <source>
        <dbReference type="ARBA" id="ARBA00023163"/>
    </source>
</evidence>
<dbReference type="InterPro" id="IPR011711">
    <property type="entry name" value="GntR_C"/>
</dbReference>
<evidence type="ECO:0000256" key="2">
    <source>
        <dbReference type="ARBA" id="ARBA00023125"/>
    </source>
</evidence>
<dbReference type="InterPro" id="IPR036390">
    <property type="entry name" value="WH_DNA-bd_sf"/>
</dbReference>
<dbReference type="EMBL" id="JBHUEK010000025">
    <property type="protein sequence ID" value="MFD1780204.1"/>
    <property type="molecule type" value="Genomic_DNA"/>
</dbReference>
<dbReference type="SUPFAM" id="SSF48008">
    <property type="entry name" value="GntR ligand-binding domain-like"/>
    <property type="match status" value="1"/>
</dbReference>
<dbReference type="InterPro" id="IPR008920">
    <property type="entry name" value="TF_FadR/GntR_C"/>
</dbReference>
<feature type="domain" description="HTH gntR-type" evidence="4">
    <location>
        <begin position="12"/>
        <end position="79"/>
    </location>
</feature>
<dbReference type="Proteomes" id="UP001597227">
    <property type="component" value="Unassembled WGS sequence"/>
</dbReference>
<proteinExistence type="predicted"/>
<protein>
    <submittedName>
        <fullName evidence="5">GntR family transcriptional regulator</fullName>
    </submittedName>
</protein>
<dbReference type="InterPro" id="IPR000524">
    <property type="entry name" value="Tscrpt_reg_HTH_GntR"/>
</dbReference>
<keyword evidence="2" id="KW-0238">DNA-binding</keyword>
<sequence>MKLPGLESVERQPLNVIVYEKLKTSIVNGDIEPGTRITEATVSKQLNVSSTPVREAFRKLSAEGLITIVPWKGAIVQEFTSKQILDVYQCRTSLEELAVELAIPRIDAEGIEQLKECVKKSITCESHTEYVELNTKLHDLIYEYADNPTLMNLYNQIKDVVIHNRIVTSYSEERKRQIIEEHEAIIKHIEQKDIDNAKQAVRTHIFKGYDHIKTRFEK</sequence>
<dbReference type="Gene3D" id="1.10.10.10">
    <property type="entry name" value="Winged helix-like DNA-binding domain superfamily/Winged helix DNA-binding domain"/>
    <property type="match status" value="1"/>
</dbReference>
<name>A0ABW4MST2_9BACI</name>
<keyword evidence="6" id="KW-1185">Reference proteome</keyword>
<comment type="caution">
    <text evidence="5">The sequence shown here is derived from an EMBL/GenBank/DDBJ whole genome shotgun (WGS) entry which is preliminary data.</text>
</comment>
<dbReference type="SUPFAM" id="SSF46785">
    <property type="entry name" value="Winged helix' DNA-binding domain"/>
    <property type="match status" value="1"/>
</dbReference>
<dbReference type="Gene3D" id="1.20.120.530">
    <property type="entry name" value="GntR ligand-binding domain-like"/>
    <property type="match status" value="1"/>
</dbReference>
<dbReference type="RefSeq" id="WP_304214018.1">
    <property type="nucleotide sequence ID" value="NZ_JBHUEK010000025.1"/>
</dbReference>
<keyword evidence="3" id="KW-0804">Transcription</keyword>
<dbReference type="PROSITE" id="PS50949">
    <property type="entry name" value="HTH_GNTR"/>
    <property type="match status" value="1"/>
</dbReference>
<dbReference type="Pfam" id="PF00392">
    <property type="entry name" value="GntR"/>
    <property type="match status" value="1"/>
</dbReference>
<keyword evidence="1" id="KW-0805">Transcription regulation</keyword>
<dbReference type="SMART" id="SM00895">
    <property type="entry name" value="FCD"/>
    <property type="match status" value="1"/>
</dbReference>
<dbReference type="CDD" id="cd07377">
    <property type="entry name" value="WHTH_GntR"/>
    <property type="match status" value="1"/>
</dbReference>
<dbReference type="PANTHER" id="PTHR43537">
    <property type="entry name" value="TRANSCRIPTIONAL REGULATOR, GNTR FAMILY"/>
    <property type="match status" value="1"/>
</dbReference>
<gene>
    <name evidence="5" type="ORF">ACFSFW_16190</name>
</gene>
<accession>A0ABW4MST2</accession>
<evidence type="ECO:0000259" key="4">
    <source>
        <dbReference type="PROSITE" id="PS50949"/>
    </source>
</evidence>
<dbReference type="PANTHER" id="PTHR43537:SF24">
    <property type="entry name" value="GLUCONATE OPERON TRANSCRIPTIONAL REPRESSOR"/>
    <property type="match status" value="1"/>
</dbReference>
<evidence type="ECO:0000313" key="6">
    <source>
        <dbReference type="Proteomes" id="UP001597227"/>
    </source>
</evidence>
<evidence type="ECO:0000313" key="5">
    <source>
        <dbReference type="EMBL" id="MFD1780204.1"/>
    </source>
</evidence>
<dbReference type="InterPro" id="IPR036388">
    <property type="entry name" value="WH-like_DNA-bd_sf"/>
</dbReference>
<evidence type="ECO:0000256" key="1">
    <source>
        <dbReference type="ARBA" id="ARBA00023015"/>
    </source>
</evidence>
<dbReference type="SMART" id="SM00345">
    <property type="entry name" value="HTH_GNTR"/>
    <property type="match status" value="1"/>
</dbReference>